<dbReference type="EMBL" id="RHXE01000003">
    <property type="protein sequence ID" value="RSE26477.1"/>
    <property type="molecule type" value="Genomic_DNA"/>
</dbReference>
<dbReference type="Proteomes" id="UP000277537">
    <property type="component" value="Unassembled WGS sequence"/>
</dbReference>
<gene>
    <name evidence="1" type="ORF">EGT73_02565</name>
</gene>
<comment type="caution">
    <text evidence="1">The sequence shown here is derived from an EMBL/GenBank/DDBJ whole genome shotgun (WGS) entry which is preliminary data.</text>
</comment>
<sequence length="62" mass="7298">MEKALSLLIVSIKPLHFHSAVAFLWIKKLEGYLLDLLNPYKKEKSSFLVSIQIKFCLYNEER</sequence>
<proteinExistence type="predicted"/>
<protein>
    <submittedName>
        <fullName evidence="1">Uncharacterized protein</fullName>
    </submittedName>
</protein>
<name>A0A427V182_ACIJO</name>
<reference evidence="1 2" key="1">
    <citation type="submission" date="2018-10" db="EMBL/GenBank/DDBJ databases">
        <title>Transmission dynamics of multidrug resistant bacteria on intensive care unit surfaces.</title>
        <authorList>
            <person name="D'Souza A.W."/>
            <person name="Potter R.F."/>
            <person name="Wallace M."/>
            <person name="Shupe A."/>
            <person name="Patel S."/>
            <person name="Sun S."/>
            <person name="Gul D."/>
            <person name="Kwon J.H."/>
            <person name="Andleeb S."/>
            <person name="Burnham C.-A.D."/>
            <person name="Dantas G."/>
        </authorList>
    </citation>
    <scope>NUCLEOTIDE SEQUENCE [LARGE SCALE GENOMIC DNA]</scope>
    <source>
        <strain evidence="1 2">AJ_385</strain>
    </source>
</reference>
<evidence type="ECO:0000313" key="2">
    <source>
        <dbReference type="Proteomes" id="UP000277537"/>
    </source>
</evidence>
<dbReference type="AlphaFoldDB" id="A0A427V182"/>
<accession>A0A427V182</accession>
<evidence type="ECO:0000313" key="1">
    <source>
        <dbReference type="EMBL" id="RSE26477.1"/>
    </source>
</evidence>
<organism evidence="1 2">
    <name type="scientific">Acinetobacter johnsonii</name>
    <dbReference type="NCBI Taxonomy" id="40214"/>
    <lineage>
        <taxon>Bacteria</taxon>
        <taxon>Pseudomonadati</taxon>
        <taxon>Pseudomonadota</taxon>
        <taxon>Gammaproteobacteria</taxon>
        <taxon>Moraxellales</taxon>
        <taxon>Moraxellaceae</taxon>
        <taxon>Acinetobacter</taxon>
    </lineage>
</organism>